<dbReference type="PROSITE" id="PS51257">
    <property type="entry name" value="PROKAR_LIPOPROTEIN"/>
    <property type="match status" value="1"/>
</dbReference>
<feature type="signal peptide" evidence="1">
    <location>
        <begin position="1"/>
        <end position="21"/>
    </location>
</feature>
<feature type="chain" id="PRO_5025403215" evidence="1">
    <location>
        <begin position="22"/>
        <end position="338"/>
    </location>
</feature>
<dbReference type="PROSITE" id="PS51318">
    <property type="entry name" value="TAT"/>
    <property type="match status" value="1"/>
</dbReference>
<dbReference type="Gene3D" id="3.40.190.10">
    <property type="entry name" value="Periplasmic binding protein-like II"/>
    <property type="match status" value="2"/>
</dbReference>
<proteinExistence type="predicted"/>
<evidence type="ECO:0000256" key="1">
    <source>
        <dbReference type="SAM" id="SignalP"/>
    </source>
</evidence>
<accession>A0A6B0YXL9</accession>
<dbReference type="AlphaFoldDB" id="A0A6B0YXL9"/>
<feature type="domain" description="SsuA/THI5-like" evidence="2">
    <location>
        <begin position="52"/>
        <end position="267"/>
    </location>
</feature>
<name>A0A6B0YXL9_9CHLR</name>
<evidence type="ECO:0000259" key="2">
    <source>
        <dbReference type="Pfam" id="PF09084"/>
    </source>
</evidence>
<sequence>MRNRLSRATFLVALFMAVALAAACMPVAPAAQSEGSSAALTDVTLLLDWTPNTNHTGIYVAQEKGWYAEAGLNVDIVIPGESDVHQVVATGSADFGVSYQEGATFARVEGVPIVSVAAVIQHNTSGFASRSSAGIEGPTDLAGKRYGSFGSPIEYPTIDLLMKCAGGSAEDVEFIDVGWADFLSITEADQVDFAWIYYAWTGINAELQGIDLNIIMLKDYLECIPDYYTPILITSESMIASDPETVSAFVGATARGFEFAIENPGEAADILLAANPDLDTDLVHASQEWLANEYQAEAAQWGIQSGDVWQAYADFLIDGGIIGSFDGEGAYTNDFLPE</sequence>
<dbReference type="PANTHER" id="PTHR31528">
    <property type="entry name" value="4-AMINO-5-HYDROXYMETHYL-2-METHYLPYRIMIDINE PHOSPHATE SYNTHASE THI11-RELATED"/>
    <property type="match status" value="1"/>
</dbReference>
<organism evidence="3">
    <name type="scientific">Caldilineaceae bacterium SB0664_bin_27</name>
    <dbReference type="NCBI Taxonomy" id="2605260"/>
    <lineage>
        <taxon>Bacteria</taxon>
        <taxon>Bacillati</taxon>
        <taxon>Chloroflexota</taxon>
        <taxon>Caldilineae</taxon>
        <taxon>Caldilineales</taxon>
        <taxon>Caldilineaceae</taxon>
    </lineage>
</organism>
<dbReference type="Pfam" id="PF09084">
    <property type="entry name" value="NMT1"/>
    <property type="match status" value="1"/>
</dbReference>
<dbReference type="InterPro" id="IPR015168">
    <property type="entry name" value="SsuA/THI5"/>
</dbReference>
<reference evidence="3" key="1">
    <citation type="submission" date="2019-09" db="EMBL/GenBank/DDBJ databases">
        <title>Characterisation of the sponge microbiome using genome-centric metagenomics.</title>
        <authorList>
            <person name="Engelberts J.P."/>
            <person name="Robbins S.J."/>
            <person name="De Goeij J.M."/>
            <person name="Aranda M."/>
            <person name="Bell S.C."/>
            <person name="Webster N.S."/>
        </authorList>
    </citation>
    <scope>NUCLEOTIDE SEQUENCE</scope>
    <source>
        <strain evidence="3">SB0664_bin_27</strain>
    </source>
</reference>
<protein>
    <submittedName>
        <fullName evidence="3">ABC transporter substrate-binding protein</fullName>
    </submittedName>
</protein>
<dbReference type="EMBL" id="VXRG01000175">
    <property type="protein sequence ID" value="MXY95854.1"/>
    <property type="molecule type" value="Genomic_DNA"/>
</dbReference>
<keyword evidence="1" id="KW-0732">Signal</keyword>
<comment type="caution">
    <text evidence="3">The sequence shown here is derived from an EMBL/GenBank/DDBJ whole genome shotgun (WGS) entry which is preliminary data.</text>
</comment>
<evidence type="ECO:0000313" key="3">
    <source>
        <dbReference type="EMBL" id="MXY95854.1"/>
    </source>
</evidence>
<dbReference type="GO" id="GO:0009228">
    <property type="term" value="P:thiamine biosynthetic process"/>
    <property type="evidence" value="ECO:0007669"/>
    <property type="project" value="InterPro"/>
</dbReference>
<gene>
    <name evidence="3" type="ORF">F4Y42_20635</name>
</gene>
<dbReference type="SUPFAM" id="SSF53850">
    <property type="entry name" value="Periplasmic binding protein-like II"/>
    <property type="match status" value="1"/>
</dbReference>
<dbReference type="PANTHER" id="PTHR31528:SF3">
    <property type="entry name" value="THIAMINE BIOSYNTHESIS PROTEIN HI_0357-RELATED"/>
    <property type="match status" value="1"/>
</dbReference>
<dbReference type="InterPro" id="IPR027939">
    <property type="entry name" value="NMT1/THI5"/>
</dbReference>
<dbReference type="InterPro" id="IPR006311">
    <property type="entry name" value="TAT_signal"/>
</dbReference>